<dbReference type="InterPro" id="IPR010666">
    <property type="entry name" value="Znf_GRF"/>
</dbReference>
<keyword evidence="2 4" id="KW-0863">Zinc-finger</keyword>
<feature type="domain" description="GRF-type" evidence="5">
    <location>
        <begin position="20"/>
        <end position="63"/>
    </location>
</feature>
<keyword evidence="1" id="KW-0479">Metal-binding</keyword>
<dbReference type="AlphaFoldDB" id="A0A922IW04"/>
<evidence type="ECO:0000256" key="1">
    <source>
        <dbReference type="ARBA" id="ARBA00022723"/>
    </source>
</evidence>
<keyword evidence="3" id="KW-0862">Zinc</keyword>
<dbReference type="EMBL" id="CM031836">
    <property type="protein sequence ID" value="KAG6683694.1"/>
    <property type="molecule type" value="Genomic_DNA"/>
</dbReference>
<sequence>MSPSQSSSFLNDFIMESPTCWCGLKTPQKTSYTSKNPGRRFFACPDYHTGEVRCEFFVWANILHLLEENFRAHENKATNITWNDVL</sequence>
<dbReference type="PROSITE" id="PS51999">
    <property type="entry name" value="ZF_GRF"/>
    <property type="match status" value="1"/>
</dbReference>
<name>A0A922IW04_CARIL</name>
<protein>
    <recommendedName>
        <fullName evidence="5">GRF-type domain-containing protein</fullName>
    </recommendedName>
</protein>
<evidence type="ECO:0000256" key="4">
    <source>
        <dbReference type="PROSITE-ProRule" id="PRU01343"/>
    </source>
</evidence>
<reference evidence="6" key="1">
    <citation type="submission" date="2021-01" db="EMBL/GenBank/DDBJ databases">
        <authorList>
            <person name="Lovell J.T."/>
            <person name="Bentley N."/>
            <person name="Bhattarai G."/>
            <person name="Jenkins J.W."/>
            <person name="Sreedasyam A."/>
            <person name="Alarcon Y."/>
            <person name="Bock C."/>
            <person name="Boston L."/>
            <person name="Carlson J."/>
            <person name="Cervantes K."/>
            <person name="Clermont K."/>
            <person name="Krom N."/>
            <person name="Kubenka K."/>
            <person name="Mamidi S."/>
            <person name="Mattison C."/>
            <person name="Monteros M."/>
            <person name="Pisani C."/>
            <person name="Plott C."/>
            <person name="Rajasekar S."/>
            <person name="Rhein H.S."/>
            <person name="Rohla C."/>
            <person name="Song M."/>
            <person name="Hilaire R.S."/>
            <person name="Shu S."/>
            <person name="Wells L."/>
            <person name="Wang X."/>
            <person name="Webber J."/>
            <person name="Heerema R.J."/>
            <person name="Klein P."/>
            <person name="Conner P."/>
            <person name="Grauke L."/>
            <person name="Grimwood J."/>
            <person name="Schmutz J."/>
            <person name="Randall J.J."/>
        </authorList>
    </citation>
    <scope>NUCLEOTIDE SEQUENCE</scope>
    <source>
        <tissue evidence="6">Leaf</tissue>
    </source>
</reference>
<gene>
    <name evidence="6" type="ORF">I3842_12G026500</name>
</gene>
<dbReference type="GO" id="GO:0008270">
    <property type="term" value="F:zinc ion binding"/>
    <property type="evidence" value="ECO:0007669"/>
    <property type="project" value="UniProtKB-KW"/>
</dbReference>
<evidence type="ECO:0000313" key="7">
    <source>
        <dbReference type="Proteomes" id="UP000811246"/>
    </source>
</evidence>
<evidence type="ECO:0000256" key="2">
    <source>
        <dbReference type="ARBA" id="ARBA00022771"/>
    </source>
</evidence>
<evidence type="ECO:0000256" key="3">
    <source>
        <dbReference type="ARBA" id="ARBA00022833"/>
    </source>
</evidence>
<accession>A0A922IW04</accession>
<dbReference type="PANTHER" id="PTHR33248">
    <property type="entry name" value="ZINC ION-BINDING PROTEIN"/>
    <property type="match status" value="1"/>
</dbReference>
<organism evidence="6 7">
    <name type="scientific">Carya illinoinensis</name>
    <name type="common">Pecan</name>
    <dbReference type="NCBI Taxonomy" id="32201"/>
    <lineage>
        <taxon>Eukaryota</taxon>
        <taxon>Viridiplantae</taxon>
        <taxon>Streptophyta</taxon>
        <taxon>Embryophyta</taxon>
        <taxon>Tracheophyta</taxon>
        <taxon>Spermatophyta</taxon>
        <taxon>Magnoliopsida</taxon>
        <taxon>eudicotyledons</taxon>
        <taxon>Gunneridae</taxon>
        <taxon>Pentapetalae</taxon>
        <taxon>rosids</taxon>
        <taxon>fabids</taxon>
        <taxon>Fagales</taxon>
        <taxon>Juglandaceae</taxon>
        <taxon>Carya</taxon>
    </lineage>
</organism>
<proteinExistence type="predicted"/>
<dbReference type="Proteomes" id="UP000811246">
    <property type="component" value="Chromosome 12"/>
</dbReference>
<evidence type="ECO:0000313" key="6">
    <source>
        <dbReference type="EMBL" id="KAG6683694.1"/>
    </source>
</evidence>
<evidence type="ECO:0000259" key="5">
    <source>
        <dbReference type="PROSITE" id="PS51999"/>
    </source>
</evidence>
<comment type="caution">
    <text evidence="6">The sequence shown here is derived from an EMBL/GenBank/DDBJ whole genome shotgun (WGS) entry which is preliminary data.</text>
</comment>
<dbReference type="Pfam" id="PF06839">
    <property type="entry name" value="Zn_ribbon_GRF"/>
    <property type="match status" value="1"/>
</dbReference>